<protein>
    <submittedName>
        <fullName evidence="3">Calcium-binding protein</fullName>
    </submittedName>
</protein>
<dbReference type="InterPro" id="IPR050557">
    <property type="entry name" value="RTX_toxin/Mannuronan_C5-epim"/>
</dbReference>
<sequence>MIRKPYEYDHKEYDGTLFIPAIGWFFTEANRDSDGYNFAQLAGRSNQLRAFWDYQGMWINGDHERFSQMALDVSGSERGDVVLGNKNDSWFDGLGGNDFFWGGDGVDYFDGGEGFDVVSYQGAAQVIVDLQKGMALVLEADEVISGPHIEGEIILEGAVVEEQLISVEGVVGTNGNDMFFGTEGPNQIWAMGGDDYIVGRGGADEIYCGQGDDVAVGETGMDYIYGDAGDDKLFGGAGHDWLIGDVGDDYLDGGDGHDTLRGGFGADTLDGGEGDDVLEDRWGGNTFIFGEGADHVIAGGNDDRFVFRGGTGNSTIEGFSRDAGDRIVLDGVSFAHTHYGTVTPTNDAELGLLDTNGNGFFDGGDESVTTYTIDGRTDLLIETLIGSLTIEDVFAVGINLDAFDFA</sequence>
<dbReference type="InterPro" id="IPR018511">
    <property type="entry name" value="Hemolysin-typ_Ca-bd_CS"/>
</dbReference>
<dbReference type="InterPro" id="IPR011049">
    <property type="entry name" value="Serralysin-like_metalloprot_C"/>
</dbReference>
<evidence type="ECO:0000256" key="2">
    <source>
        <dbReference type="ARBA" id="ARBA00022525"/>
    </source>
</evidence>
<evidence type="ECO:0000313" key="3">
    <source>
        <dbReference type="EMBL" id="MEC3861055.1"/>
    </source>
</evidence>
<dbReference type="Pfam" id="PF00353">
    <property type="entry name" value="HemolysinCabind"/>
    <property type="match status" value="4"/>
</dbReference>
<keyword evidence="2" id="KW-0964">Secreted</keyword>
<dbReference type="Gene3D" id="2.150.10.10">
    <property type="entry name" value="Serralysin-like metalloprotease, C-terminal"/>
    <property type="match status" value="3"/>
</dbReference>
<keyword evidence="4" id="KW-1185">Reference proteome</keyword>
<dbReference type="RefSeq" id="WP_326296724.1">
    <property type="nucleotide sequence ID" value="NZ_JAYLLH010000007.1"/>
</dbReference>
<accession>A0ABU6HGT6</accession>
<reference evidence="3 4" key="1">
    <citation type="submission" date="2024-01" db="EMBL/GenBank/DDBJ databases">
        <title>Mesobacterium rodlantinim sp. nov., isolated from shallow sea hydrothermal systems off Kueishantao Island.</title>
        <authorList>
            <person name="Su Z."/>
            <person name="Tang K."/>
        </authorList>
    </citation>
    <scope>NUCLEOTIDE SEQUENCE [LARGE SCALE GENOMIC DNA]</scope>
    <source>
        <strain evidence="3 4">TK19101</strain>
    </source>
</reference>
<dbReference type="PANTHER" id="PTHR38340:SF1">
    <property type="entry name" value="S-LAYER PROTEIN"/>
    <property type="match status" value="1"/>
</dbReference>
<comment type="subcellular location">
    <subcellularLocation>
        <location evidence="1">Secreted</location>
    </subcellularLocation>
</comment>
<dbReference type="PROSITE" id="PS00330">
    <property type="entry name" value="HEMOLYSIN_CALCIUM"/>
    <property type="match status" value="2"/>
</dbReference>
<dbReference type="PRINTS" id="PR00313">
    <property type="entry name" value="CABNDNGRPT"/>
</dbReference>
<dbReference type="EMBL" id="JAYLLH010000007">
    <property type="protein sequence ID" value="MEC3861055.1"/>
    <property type="molecule type" value="Genomic_DNA"/>
</dbReference>
<evidence type="ECO:0000256" key="1">
    <source>
        <dbReference type="ARBA" id="ARBA00004613"/>
    </source>
</evidence>
<dbReference type="Proteomes" id="UP001348149">
    <property type="component" value="Unassembled WGS sequence"/>
</dbReference>
<dbReference type="PANTHER" id="PTHR38340">
    <property type="entry name" value="S-LAYER PROTEIN"/>
    <property type="match status" value="1"/>
</dbReference>
<proteinExistence type="predicted"/>
<organism evidence="3 4">
    <name type="scientific">Mesobacterium hydrothermale</name>
    <dbReference type="NCBI Taxonomy" id="3111907"/>
    <lineage>
        <taxon>Bacteria</taxon>
        <taxon>Pseudomonadati</taxon>
        <taxon>Pseudomonadota</taxon>
        <taxon>Alphaproteobacteria</taxon>
        <taxon>Rhodobacterales</taxon>
        <taxon>Roseobacteraceae</taxon>
        <taxon>Mesobacterium</taxon>
    </lineage>
</organism>
<dbReference type="SUPFAM" id="SSF51120">
    <property type="entry name" value="beta-Roll"/>
    <property type="match status" value="2"/>
</dbReference>
<comment type="caution">
    <text evidence="3">The sequence shown here is derived from an EMBL/GenBank/DDBJ whole genome shotgun (WGS) entry which is preliminary data.</text>
</comment>
<evidence type="ECO:0000313" key="4">
    <source>
        <dbReference type="Proteomes" id="UP001348149"/>
    </source>
</evidence>
<dbReference type="InterPro" id="IPR001343">
    <property type="entry name" value="Hemolysn_Ca-bd"/>
</dbReference>
<gene>
    <name evidence="3" type="ORF">VK792_07135</name>
</gene>
<name>A0ABU6HGT6_9RHOB</name>